<evidence type="ECO:0000256" key="1">
    <source>
        <dbReference type="ARBA" id="ARBA00004323"/>
    </source>
</evidence>
<gene>
    <name evidence="16" type="ORF">PYX00_005214</name>
</gene>
<keyword evidence="5 15" id="KW-0812">Transmembrane</keyword>
<evidence type="ECO:0000256" key="10">
    <source>
        <dbReference type="ARBA" id="ARBA00023157"/>
    </source>
</evidence>
<evidence type="ECO:0000256" key="5">
    <source>
        <dbReference type="ARBA" id="ARBA00022692"/>
    </source>
</evidence>
<dbReference type="InterPro" id="IPR026634">
    <property type="entry name" value="TPST-like"/>
</dbReference>
<dbReference type="FunFam" id="3.40.50.300:FF:000290">
    <property type="entry name" value="Protein-tyrosine sulfotransferase"/>
    <property type="match status" value="1"/>
</dbReference>
<keyword evidence="9 15" id="KW-0472">Membrane</keyword>
<comment type="caution">
    <text evidence="16">The sequence shown here is derived from an EMBL/GenBank/DDBJ whole genome shotgun (WGS) entry which is preliminary data.</text>
</comment>
<name>A0AAW2HQI2_9NEOP</name>
<evidence type="ECO:0000256" key="8">
    <source>
        <dbReference type="ARBA" id="ARBA00023034"/>
    </source>
</evidence>
<dbReference type="SUPFAM" id="SSF52540">
    <property type="entry name" value="P-loop containing nucleoside triphosphate hydrolases"/>
    <property type="match status" value="1"/>
</dbReference>
<comment type="subcellular location">
    <subcellularLocation>
        <location evidence="1">Golgi apparatus membrane</location>
        <topology evidence="1">Single-pass type II membrane protein</topology>
    </subcellularLocation>
</comment>
<evidence type="ECO:0000256" key="12">
    <source>
        <dbReference type="ARBA" id="ARBA00048460"/>
    </source>
</evidence>
<protein>
    <recommendedName>
        <fullName evidence="3 13">Protein-tyrosine sulfotransferase</fullName>
        <ecNumber evidence="3 13">2.8.2.20</ecNumber>
    </recommendedName>
</protein>
<feature type="region of interest" description="Disordered" evidence="14">
    <location>
        <begin position="358"/>
        <end position="379"/>
    </location>
</feature>
<comment type="catalytic activity">
    <reaction evidence="12 13">
        <text>L-tyrosyl-[protein] + 3'-phosphoadenylyl sulfate = O-sulfo-L-tyrosine-[protein] + adenosine 3',5'-bisphosphate + H(+)</text>
        <dbReference type="Rhea" id="RHEA:16801"/>
        <dbReference type="Rhea" id="RHEA-COMP:10136"/>
        <dbReference type="Rhea" id="RHEA-COMP:11688"/>
        <dbReference type="ChEBI" id="CHEBI:15378"/>
        <dbReference type="ChEBI" id="CHEBI:46858"/>
        <dbReference type="ChEBI" id="CHEBI:58339"/>
        <dbReference type="ChEBI" id="CHEBI:58343"/>
        <dbReference type="ChEBI" id="CHEBI:65286"/>
        <dbReference type="EC" id="2.8.2.20"/>
    </reaction>
</comment>
<dbReference type="Gene3D" id="3.40.50.300">
    <property type="entry name" value="P-loop containing nucleotide triphosphate hydrolases"/>
    <property type="match status" value="1"/>
</dbReference>
<dbReference type="Pfam" id="PF13469">
    <property type="entry name" value="Sulfotransfer_3"/>
    <property type="match status" value="1"/>
</dbReference>
<dbReference type="EMBL" id="JARGDH010000003">
    <property type="protein sequence ID" value="KAL0272124.1"/>
    <property type="molecule type" value="Genomic_DNA"/>
</dbReference>
<keyword evidence="4 13" id="KW-0808">Transferase</keyword>
<keyword evidence="8" id="KW-0333">Golgi apparatus</keyword>
<accession>A0AAW2HQI2</accession>
<evidence type="ECO:0000256" key="6">
    <source>
        <dbReference type="ARBA" id="ARBA00022968"/>
    </source>
</evidence>
<dbReference type="InterPro" id="IPR027417">
    <property type="entry name" value="P-loop_NTPase"/>
</dbReference>
<dbReference type="PANTHER" id="PTHR12788">
    <property type="entry name" value="PROTEIN-TYROSINE SULFOTRANSFERASE 2"/>
    <property type="match status" value="1"/>
</dbReference>
<proteinExistence type="inferred from homology"/>
<comment type="similarity">
    <text evidence="2 13">Belongs to the protein sulfotransferase family.</text>
</comment>
<sequence>MVRVGRHYWKFVLCSVFVVSVFMVLRNVSRCTWVDTGPQMVPNEKYIVGEDQKVYRYHREMPLIFIGGVPRSGTTLMRAMLDAHPEVRCGQETRVIPRLLQIRSHWLKSQKESLRLEEAGLHKDVLDSAIAAFCLEIIAKHGDPAPRLCNKDPLTLKSASYLSEIFPASKFILMVRDGRATVHSIISRKVTITGFDLKSYRQCLTKWNNAIQTMHNQCKDVGSSRCMMVYYEQLVLHPKESMHKILEFLDVPWNDSVLHHEEQINKPGGVSLSKVERSSDQVIKPVNLEALSKWVDQIPEDVVKDMPVIAPMLAVLGYDPLANPPNYGSPDSFVQDNTRRIKANPRLWEHKAKTLLKREQSNSELLGDDFATEGPAPAA</sequence>
<dbReference type="EC" id="2.8.2.20" evidence="3 13"/>
<comment type="function">
    <text evidence="13">Catalyzes the O-sulfation of tyrosine residues within acidic motifs of polypeptides, using 3'-phosphoadenylyl sulfate (PAPS) as cosubstrate.</text>
</comment>
<evidence type="ECO:0000256" key="7">
    <source>
        <dbReference type="ARBA" id="ARBA00022989"/>
    </source>
</evidence>
<keyword evidence="7 15" id="KW-1133">Transmembrane helix</keyword>
<evidence type="ECO:0000313" key="16">
    <source>
        <dbReference type="EMBL" id="KAL0272124.1"/>
    </source>
</evidence>
<dbReference type="GO" id="GO:0008476">
    <property type="term" value="F:protein-tyrosine sulfotransferase activity"/>
    <property type="evidence" value="ECO:0007669"/>
    <property type="project" value="UniProtKB-EC"/>
</dbReference>
<evidence type="ECO:0000256" key="4">
    <source>
        <dbReference type="ARBA" id="ARBA00022679"/>
    </source>
</evidence>
<evidence type="ECO:0000256" key="15">
    <source>
        <dbReference type="SAM" id="Phobius"/>
    </source>
</evidence>
<evidence type="ECO:0000256" key="13">
    <source>
        <dbReference type="RuleBase" id="RU365018"/>
    </source>
</evidence>
<dbReference type="AlphaFoldDB" id="A0AAW2HQI2"/>
<evidence type="ECO:0000256" key="2">
    <source>
        <dbReference type="ARBA" id="ARBA00009988"/>
    </source>
</evidence>
<evidence type="ECO:0000256" key="14">
    <source>
        <dbReference type="SAM" id="MobiDB-lite"/>
    </source>
</evidence>
<feature type="transmembrane region" description="Helical" evidence="15">
    <location>
        <begin position="7"/>
        <end position="25"/>
    </location>
</feature>
<keyword evidence="10" id="KW-1015">Disulfide bond</keyword>
<reference evidence="16" key="1">
    <citation type="journal article" date="2024" name="Gigascience">
        <title>Chromosome-level genome of the poultry shaft louse Menopon gallinae provides insight into the host-switching and adaptive evolution of parasitic lice.</title>
        <authorList>
            <person name="Xu Y."/>
            <person name="Ma L."/>
            <person name="Liu S."/>
            <person name="Liang Y."/>
            <person name="Liu Q."/>
            <person name="He Z."/>
            <person name="Tian L."/>
            <person name="Duan Y."/>
            <person name="Cai W."/>
            <person name="Li H."/>
            <person name="Song F."/>
        </authorList>
    </citation>
    <scope>NUCLEOTIDE SEQUENCE</scope>
    <source>
        <strain evidence="16">Cailab_2023a</strain>
    </source>
</reference>
<organism evidence="16">
    <name type="scientific">Menopon gallinae</name>
    <name type="common">poultry shaft louse</name>
    <dbReference type="NCBI Taxonomy" id="328185"/>
    <lineage>
        <taxon>Eukaryota</taxon>
        <taxon>Metazoa</taxon>
        <taxon>Ecdysozoa</taxon>
        <taxon>Arthropoda</taxon>
        <taxon>Hexapoda</taxon>
        <taxon>Insecta</taxon>
        <taxon>Pterygota</taxon>
        <taxon>Neoptera</taxon>
        <taxon>Paraneoptera</taxon>
        <taxon>Psocodea</taxon>
        <taxon>Troctomorpha</taxon>
        <taxon>Phthiraptera</taxon>
        <taxon>Amblycera</taxon>
        <taxon>Menoponidae</taxon>
        <taxon>Menopon</taxon>
    </lineage>
</organism>
<evidence type="ECO:0000256" key="9">
    <source>
        <dbReference type="ARBA" id="ARBA00023136"/>
    </source>
</evidence>
<evidence type="ECO:0000256" key="3">
    <source>
        <dbReference type="ARBA" id="ARBA00013262"/>
    </source>
</evidence>
<evidence type="ECO:0000256" key="11">
    <source>
        <dbReference type="ARBA" id="ARBA00023180"/>
    </source>
</evidence>
<keyword evidence="11" id="KW-0325">Glycoprotein</keyword>
<dbReference type="GO" id="GO:0000139">
    <property type="term" value="C:Golgi membrane"/>
    <property type="evidence" value="ECO:0007669"/>
    <property type="project" value="UniProtKB-SubCell"/>
</dbReference>
<keyword evidence="6" id="KW-0735">Signal-anchor</keyword>
<dbReference type="PANTHER" id="PTHR12788:SF10">
    <property type="entry name" value="PROTEIN-TYROSINE SULFOTRANSFERASE"/>
    <property type="match status" value="1"/>
</dbReference>